<keyword evidence="4 9" id="KW-0949">S-adenosyl-L-methionine</keyword>
<evidence type="ECO:0000256" key="4">
    <source>
        <dbReference type="ARBA" id="ARBA00022691"/>
    </source>
</evidence>
<comment type="catalytic activity">
    <reaction evidence="8">
        <text>guanosine(26) in tRNA + 2 S-adenosyl-L-methionine = N(2)-dimethylguanosine(26) in tRNA + 2 S-adenosyl-L-homocysteine + 2 H(+)</text>
        <dbReference type="Rhea" id="RHEA:43140"/>
        <dbReference type="Rhea" id="RHEA-COMP:10359"/>
        <dbReference type="Rhea" id="RHEA-COMP:10360"/>
        <dbReference type="ChEBI" id="CHEBI:15378"/>
        <dbReference type="ChEBI" id="CHEBI:57856"/>
        <dbReference type="ChEBI" id="CHEBI:59789"/>
        <dbReference type="ChEBI" id="CHEBI:74269"/>
        <dbReference type="ChEBI" id="CHEBI:74513"/>
        <dbReference type="EC" id="2.1.1.216"/>
    </reaction>
</comment>
<accession>A0AAD3GYW0</accession>
<gene>
    <name evidence="11" type="ORF">CTEN210_00951</name>
</gene>
<dbReference type="InterPro" id="IPR042296">
    <property type="entry name" value="tRNA_met_Trm1_C"/>
</dbReference>
<keyword evidence="5 9" id="KW-0819">tRNA processing</keyword>
<dbReference type="PROSITE" id="PS51626">
    <property type="entry name" value="SAM_MT_TRM1"/>
    <property type="match status" value="1"/>
</dbReference>
<evidence type="ECO:0000256" key="2">
    <source>
        <dbReference type="ARBA" id="ARBA00022603"/>
    </source>
</evidence>
<dbReference type="Proteomes" id="UP001054902">
    <property type="component" value="Unassembled WGS sequence"/>
</dbReference>
<dbReference type="InterPro" id="IPR029063">
    <property type="entry name" value="SAM-dependent_MTases_sf"/>
</dbReference>
<keyword evidence="10" id="KW-0175">Coiled coil</keyword>
<dbReference type="EC" id="2.1.1.216" evidence="7"/>
<evidence type="ECO:0000313" key="12">
    <source>
        <dbReference type="Proteomes" id="UP001054902"/>
    </source>
</evidence>
<dbReference type="EMBL" id="BLLK01000019">
    <property type="protein sequence ID" value="GFH44477.1"/>
    <property type="molecule type" value="Genomic_DNA"/>
</dbReference>
<proteinExistence type="inferred from homology"/>
<evidence type="ECO:0000256" key="3">
    <source>
        <dbReference type="ARBA" id="ARBA00022679"/>
    </source>
</evidence>
<dbReference type="SUPFAM" id="SSF53335">
    <property type="entry name" value="S-adenosyl-L-methionine-dependent methyltransferases"/>
    <property type="match status" value="1"/>
</dbReference>
<dbReference type="InterPro" id="IPR002905">
    <property type="entry name" value="Trm1"/>
</dbReference>
<evidence type="ECO:0000256" key="7">
    <source>
        <dbReference type="ARBA" id="ARBA00039099"/>
    </source>
</evidence>
<dbReference type="GO" id="GO:0000049">
    <property type="term" value="F:tRNA binding"/>
    <property type="evidence" value="ECO:0007669"/>
    <property type="project" value="UniProtKB-UniRule"/>
</dbReference>
<dbReference type="Gene3D" id="3.30.56.70">
    <property type="entry name" value="N2,N2-dimethylguanosine tRNA methyltransferase, C-terminal domain"/>
    <property type="match status" value="1"/>
</dbReference>
<keyword evidence="2 9" id="KW-0489">Methyltransferase</keyword>
<protein>
    <recommendedName>
        <fullName evidence="7">tRNA (guanine(26)-N(2))-dimethyltransferase</fullName>
        <ecNumber evidence="7">2.1.1.216</ecNumber>
    </recommendedName>
</protein>
<sequence>MASKPGSSSGFYNPKRRIGRDMVVLSTAHFLVNESRKHHEKSRKDGYCKEMRMARLLDATCATGIQGLRVYQESPILAKAFLSDIGETNVKIPDLNVILNDLDENALEIAKKNADSLNRENENQNTGVEMSQRVAQSLLHEETFEISVLDPFGSVQPFLDAAFARAPSNGMIEICATDVGVLYGTRPNMAKRHYNAHLSAKRPPCYRERGVRLMLAAIAQAAGRNDRGISPVYSISTEHFCLLSVKVLRGAKAADETANLIQPIKICQTCGASSSRDDAPMCDCEPDIQGVGKEAIEEGPIWVGPLHDYEIIKDMNSLADLHEASEFISRDTKKLLKTLEEEAQVKGMFHRRPDVAGKGNIPKLTNILERLCQHNFNSSRTHFCTKSIKTDATAKEFDAIVKTLSLESV</sequence>
<organism evidence="11 12">
    <name type="scientific">Chaetoceros tenuissimus</name>
    <dbReference type="NCBI Taxonomy" id="426638"/>
    <lineage>
        <taxon>Eukaryota</taxon>
        <taxon>Sar</taxon>
        <taxon>Stramenopiles</taxon>
        <taxon>Ochrophyta</taxon>
        <taxon>Bacillariophyta</taxon>
        <taxon>Coscinodiscophyceae</taxon>
        <taxon>Chaetocerotophycidae</taxon>
        <taxon>Chaetocerotales</taxon>
        <taxon>Chaetocerotaceae</taxon>
        <taxon>Chaetoceros</taxon>
    </lineage>
</organism>
<reference evidence="11 12" key="1">
    <citation type="journal article" date="2021" name="Sci. Rep.">
        <title>The genome of the diatom Chaetoceros tenuissimus carries an ancient integrated fragment of an extant virus.</title>
        <authorList>
            <person name="Hongo Y."/>
            <person name="Kimura K."/>
            <person name="Takaki Y."/>
            <person name="Yoshida Y."/>
            <person name="Baba S."/>
            <person name="Kobayashi G."/>
            <person name="Nagasaki K."/>
            <person name="Hano T."/>
            <person name="Tomaru Y."/>
        </authorList>
    </citation>
    <scope>NUCLEOTIDE SEQUENCE [LARGE SCALE GENOMIC DNA]</scope>
    <source>
        <strain evidence="11 12">NIES-3715</strain>
    </source>
</reference>
<evidence type="ECO:0000256" key="10">
    <source>
        <dbReference type="SAM" id="Coils"/>
    </source>
</evidence>
<evidence type="ECO:0000256" key="8">
    <source>
        <dbReference type="ARBA" id="ARBA00051897"/>
    </source>
</evidence>
<dbReference type="GO" id="GO:0002940">
    <property type="term" value="P:tRNA N2-guanine methylation"/>
    <property type="evidence" value="ECO:0007669"/>
    <property type="project" value="TreeGrafter"/>
</dbReference>
<dbReference type="PANTHER" id="PTHR10631:SF3">
    <property type="entry name" value="TRNA (GUANINE(26)-N(2))-DIMETHYLTRANSFERASE"/>
    <property type="match status" value="1"/>
</dbReference>
<keyword evidence="6 9" id="KW-0694">RNA-binding</keyword>
<evidence type="ECO:0000313" key="11">
    <source>
        <dbReference type="EMBL" id="GFH44477.1"/>
    </source>
</evidence>
<name>A0AAD3GYW0_9STRA</name>
<comment type="caution">
    <text evidence="11">The sequence shown here is derived from an EMBL/GenBank/DDBJ whole genome shotgun (WGS) entry which is preliminary data.</text>
</comment>
<evidence type="ECO:0000256" key="9">
    <source>
        <dbReference type="PROSITE-ProRule" id="PRU00958"/>
    </source>
</evidence>
<dbReference type="PANTHER" id="PTHR10631">
    <property type="entry name" value="N 2 ,N 2 -DIMETHYLGUANOSINE TRNA METHYLTRANSFERASE"/>
    <property type="match status" value="1"/>
</dbReference>
<dbReference type="Pfam" id="PF02005">
    <property type="entry name" value="TRM"/>
    <property type="match status" value="1"/>
</dbReference>
<dbReference type="AlphaFoldDB" id="A0AAD3GYW0"/>
<feature type="coiled-coil region" evidence="10">
    <location>
        <begin position="100"/>
        <end position="127"/>
    </location>
</feature>
<keyword evidence="12" id="KW-1185">Reference proteome</keyword>
<dbReference type="GO" id="GO:0160104">
    <property type="term" value="F:tRNA (guanine(26)-N2)-dimethyltransferase activity"/>
    <property type="evidence" value="ECO:0007669"/>
    <property type="project" value="UniProtKB-EC"/>
</dbReference>
<evidence type="ECO:0000256" key="5">
    <source>
        <dbReference type="ARBA" id="ARBA00022694"/>
    </source>
</evidence>
<comment type="similarity">
    <text evidence="9">Belongs to the class I-like SAM-binding methyltransferase superfamily. Trm1 family.</text>
</comment>
<dbReference type="Gene3D" id="3.40.50.150">
    <property type="entry name" value="Vaccinia Virus protein VP39"/>
    <property type="match status" value="1"/>
</dbReference>
<evidence type="ECO:0000256" key="6">
    <source>
        <dbReference type="ARBA" id="ARBA00022884"/>
    </source>
</evidence>
<keyword evidence="1 9" id="KW-0820">tRNA-binding</keyword>
<evidence type="ECO:0000256" key="1">
    <source>
        <dbReference type="ARBA" id="ARBA00022555"/>
    </source>
</evidence>
<keyword evidence="3 9" id="KW-0808">Transferase</keyword>